<comment type="caution">
    <text evidence="1">The sequence shown here is derived from an EMBL/GenBank/DDBJ whole genome shotgun (WGS) entry which is preliminary data.</text>
</comment>
<protein>
    <submittedName>
        <fullName evidence="1">Uncharacterized protein</fullName>
    </submittedName>
</protein>
<dbReference type="PANTHER" id="PTHR15907">
    <property type="entry name" value="DUF614 FAMILY PROTEIN-RELATED"/>
    <property type="match status" value="1"/>
</dbReference>
<dbReference type="Proteomes" id="UP001146120">
    <property type="component" value="Unassembled WGS sequence"/>
</dbReference>
<dbReference type="NCBIfam" id="TIGR01571">
    <property type="entry name" value="A_thal_Cys_rich"/>
    <property type="match status" value="1"/>
</dbReference>
<reference evidence="1" key="2">
    <citation type="journal article" date="2023" name="Microbiol Resour">
        <title>Decontamination and Annotation of the Draft Genome Sequence of the Oomycete Lagenidium giganteum ARSEF 373.</title>
        <authorList>
            <person name="Morgan W.R."/>
            <person name="Tartar A."/>
        </authorList>
    </citation>
    <scope>NUCLEOTIDE SEQUENCE</scope>
    <source>
        <strain evidence="1">ARSEF 373</strain>
    </source>
</reference>
<name>A0AAV2Z223_9STRA</name>
<dbReference type="AlphaFoldDB" id="A0AAV2Z223"/>
<reference evidence="1" key="1">
    <citation type="submission" date="2022-11" db="EMBL/GenBank/DDBJ databases">
        <authorList>
            <person name="Morgan W.R."/>
            <person name="Tartar A."/>
        </authorList>
    </citation>
    <scope>NUCLEOTIDE SEQUENCE</scope>
    <source>
        <strain evidence="1">ARSEF 373</strain>
    </source>
</reference>
<gene>
    <name evidence="1" type="ORF">N0F65_000375</name>
</gene>
<dbReference type="InterPro" id="IPR006461">
    <property type="entry name" value="PLAC_motif_containing"/>
</dbReference>
<keyword evidence="2" id="KW-1185">Reference proteome</keyword>
<dbReference type="EMBL" id="DAKRPA010000070">
    <property type="protein sequence ID" value="DBA00084.1"/>
    <property type="molecule type" value="Genomic_DNA"/>
</dbReference>
<evidence type="ECO:0000313" key="2">
    <source>
        <dbReference type="Proteomes" id="UP001146120"/>
    </source>
</evidence>
<proteinExistence type="predicted"/>
<accession>A0AAV2Z223</accession>
<sequence>MVVWCPCVTYGQISGRIGSNGCCDVGCAPSCVVFALSALFGCACCAVCFLRQKVAHTVGIKPNGCEDCILSFCCGSCVLCQMANQLEIQKDKCDFGSPPRLETMQR</sequence>
<evidence type="ECO:0000313" key="1">
    <source>
        <dbReference type="EMBL" id="DBA00084.1"/>
    </source>
</evidence>
<dbReference type="Pfam" id="PF04749">
    <property type="entry name" value="PLAC8"/>
    <property type="match status" value="1"/>
</dbReference>
<organism evidence="1 2">
    <name type="scientific">Lagenidium giganteum</name>
    <dbReference type="NCBI Taxonomy" id="4803"/>
    <lineage>
        <taxon>Eukaryota</taxon>
        <taxon>Sar</taxon>
        <taxon>Stramenopiles</taxon>
        <taxon>Oomycota</taxon>
        <taxon>Peronosporomycetes</taxon>
        <taxon>Pythiales</taxon>
        <taxon>Pythiaceae</taxon>
    </lineage>
</organism>